<keyword evidence="2" id="KW-1185">Reference proteome</keyword>
<evidence type="ECO:0000313" key="1">
    <source>
        <dbReference type="EMBL" id="KAL2629875.1"/>
    </source>
</evidence>
<dbReference type="EMBL" id="JBHFFA010000004">
    <property type="protein sequence ID" value="KAL2629875.1"/>
    <property type="molecule type" value="Genomic_DNA"/>
</dbReference>
<accession>A0ABD1YH62</accession>
<organism evidence="1 2">
    <name type="scientific">Riccia fluitans</name>
    <dbReference type="NCBI Taxonomy" id="41844"/>
    <lineage>
        <taxon>Eukaryota</taxon>
        <taxon>Viridiplantae</taxon>
        <taxon>Streptophyta</taxon>
        <taxon>Embryophyta</taxon>
        <taxon>Marchantiophyta</taxon>
        <taxon>Marchantiopsida</taxon>
        <taxon>Marchantiidae</taxon>
        <taxon>Marchantiales</taxon>
        <taxon>Ricciaceae</taxon>
        <taxon>Riccia</taxon>
    </lineage>
</organism>
<sequence>MATGLRSGGMYTGDSKPHSATLVGAGRALSLLQLAVQLLAVACFETFLGYTISVQLRVVGKLLKQHLPAESCIVPKEILTTRGETIGNSSCEHGRLKTNTLDLNRGAGGNNLVGGCAGRNWIGTLTLKYRLK</sequence>
<proteinExistence type="predicted"/>
<comment type="caution">
    <text evidence="1">The sequence shown here is derived from an EMBL/GenBank/DDBJ whole genome shotgun (WGS) entry which is preliminary data.</text>
</comment>
<name>A0ABD1YH62_9MARC</name>
<gene>
    <name evidence="1" type="ORF">R1flu_014561</name>
</gene>
<reference evidence="1 2" key="1">
    <citation type="submission" date="2024-09" db="EMBL/GenBank/DDBJ databases">
        <title>Chromosome-scale assembly of Riccia fluitans.</title>
        <authorList>
            <person name="Paukszto L."/>
            <person name="Sawicki J."/>
            <person name="Karawczyk K."/>
            <person name="Piernik-Szablinska J."/>
            <person name="Szczecinska M."/>
            <person name="Mazdziarz M."/>
        </authorList>
    </citation>
    <scope>NUCLEOTIDE SEQUENCE [LARGE SCALE GENOMIC DNA]</scope>
    <source>
        <strain evidence="1">Rf_01</strain>
        <tissue evidence="1">Aerial parts of the thallus</tissue>
    </source>
</reference>
<protein>
    <submittedName>
        <fullName evidence="1">Uncharacterized protein</fullName>
    </submittedName>
</protein>
<evidence type="ECO:0000313" key="2">
    <source>
        <dbReference type="Proteomes" id="UP001605036"/>
    </source>
</evidence>
<dbReference type="Proteomes" id="UP001605036">
    <property type="component" value="Unassembled WGS sequence"/>
</dbReference>
<dbReference type="AlphaFoldDB" id="A0ABD1YH62"/>